<sequence length="247" mass="26990">MSPLVAATVPFLMFILLIGWLWRNQRRSVAARKAAARSVPLYPLYPVQFEAAPDLPVPFGYKTQWLAVRTTDTEAVAKCLRLERPQPANWKTGMNGAAAGYYFVTPPVHGWTLVVNPYMPDLSGKEEPGPLQLLERLSAAFGEAGYFASHRVVGYHAWVRARKGEIVRGYAYVGEQGETILDHGGLSSAEREANLTFTGLEAEEPVLPDEDDVLLMAKLWSVDPAMAQGGYEAGTGLAGVLESAPEE</sequence>
<feature type="transmembrane region" description="Helical" evidence="1">
    <location>
        <begin position="6"/>
        <end position="23"/>
    </location>
</feature>
<organism evidence="2 3">
    <name type="scientific">Paenibacillus lycopersici</name>
    <dbReference type="NCBI Taxonomy" id="2704462"/>
    <lineage>
        <taxon>Bacteria</taxon>
        <taxon>Bacillati</taxon>
        <taxon>Bacillota</taxon>
        <taxon>Bacilli</taxon>
        <taxon>Bacillales</taxon>
        <taxon>Paenibacillaceae</taxon>
        <taxon>Paenibacillus</taxon>
    </lineage>
</organism>
<accession>A0A6C0G2L8</accession>
<evidence type="ECO:0000256" key="1">
    <source>
        <dbReference type="SAM" id="Phobius"/>
    </source>
</evidence>
<keyword evidence="1" id="KW-0812">Transmembrane</keyword>
<evidence type="ECO:0000313" key="3">
    <source>
        <dbReference type="Proteomes" id="UP000476064"/>
    </source>
</evidence>
<reference evidence="2 3" key="1">
    <citation type="submission" date="2020-01" db="EMBL/GenBank/DDBJ databases">
        <title>Paenibacillus sp. nov., isolated from tomato rhizosphere.</title>
        <authorList>
            <person name="Weon H.-Y."/>
            <person name="Lee S.A."/>
        </authorList>
    </citation>
    <scope>NUCLEOTIDE SEQUENCE [LARGE SCALE GENOMIC DNA]</scope>
    <source>
        <strain evidence="2 3">12200R-189</strain>
    </source>
</reference>
<dbReference type="AlphaFoldDB" id="A0A6C0G2L8"/>
<gene>
    <name evidence="2" type="ORF">GXP70_13200</name>
</gene>
<protein>
    <submittedName>
        <fullName evidence="2">Uncharacterized protein</fullName>
    </submittedName>
</protein>
<name>A0A6C0G2L8_9BACL</name>
<keyword evidence="3" id="KW-1185">Reference proteome</keyword>
<evidence type="ECO:0000313" key="2">
    <source>
        <dbReference type="EMBL" id="QHT60810.1"/>
    </source>
</evidence>
<proteinExistence type="predicted"/>
<dbReference type="KEGG" id="plyc:GXP70_13200"/>
<dbReference type="Proteomes" id="UP000476064">
    <property type="component" value="Chromosome"/>
</dbReference>
<dbReference type="RefSeq" id="WP_162357250.1">
    <property type="nucleotide sequence ID" value="NZ_CP048209.1"/>
</dbReference>
<dbReference type="EMBL" id="CP048209">
    <property type="protein sequence ID" value="QHT60810.1"/>
    <property type="molecule type" value="Genomic_DNA"/>
</dbReference>
<keyword evidence="1" id="KW-0472">Membrane</keyword>
<keyword evidence="1" id="KW-1133">Transmembrane helix</keyword>